<gene>
    <name evidence="3" type="ORF">H8E19_04005</name>
</gene>
<dbReference type="InterPro" id="IPR016938">
    <property type="entry name" value="UPF0317"/>
</dbReference>
<evidence type="ECO:0000313" key="3">
    <source>
        <dbReference type="EMBL" id="MBC8176547.1"/>
    </source>
</evidence>
<comment type="similarity">
    <text evidence="1">Belongs to the D-glutamate cyclase family.</text>
</comment>
<sequence>MNKDLTASRLRELIREGQWKTPTTGAAQGYVQANLVILPRDAAFDFLLFCVRNPKPCPVLDVLEPGQWEPKIAPGADLRTDLPLYRVYMDGKLEDEVEDVMDLFRDDMVSFLLGCSFSFENALIAAGVPVRNLEEEKNVSMYITNRECIASGPFSAPLVVSMRPMKPELAVRATQVTTRFHLTHGAPVHFGSPGEIGITDLGAPDFGEPVTIKGGEVPLFWACGVTSQMAVLSAKLPIVITHAPGYMFVSDMRDEQLTLF</sequence>
<organism evidence="3 4">
    <name type="scientific">Candidatus Desulfacyla euxinica</name>
    <dbReference type="NCBI Taxonomy" id="2841693"/>
    <lineage>
        <taxon>Bacteria</taxon>
        <taxon>Deltaproteobacteria</taxon>
        <taxon>Candidatus Desulfacyla</taxon>
    </lineage>
</organism>
<dbReference type="Proteomes" id="UP000650524">
    <property type="component" value="Unassembled WGS sequence"/>
</dbReference>
<dbReference type="Gene3D" id="3.40.1640.10">
    <property type="entry name" value="PSTPO5379-like"/>
    <property type="match status" value="1"/>
</dbReference>
<reference evidence="3 4" key="1">
    <citation type="submission" date="2020-08" db="EMBL/GenBank/DDBJ databases">
        <title>Bridging the membrane lipid divide: bacteria of the FCB group superphylum have the potential to synthesize archaeal ether lipids.</title>
        <authorList>
            <person name="Villanueva L."/>
            <person name="Von Meijenfeldt F.A.B."/>
            <person name="Westbye A.B."/>
            <person name="Yadav S."/>
            <person name="Hopmans E.C."/>
            <person name="Dutilh B.E."/>
            <person name="Sinninghe Damste J.S."/>
        </authorList>
    </citation>
    <scope>NUCLEOTIDE SEQUENCE [LARGE SCALE GENOMIC DNA]</scope>
    <source>
        <strain evidence="3">NIOZ-UU27</strain>
    </source>
</reference>
<evidence type="ECO:0000313" key="4">
    <source>
        <dbReference type="Proteomes" id="UP000650524"/>
    </source>
</evidence>
<dbReference type="Gene3D" id="3.30.2040.10">
    <property type="entry name" value="PSTPO5379-like domain"/>
    <property type="match status" value="1"/>
</dbReference>
<accession>A0A8J6MX87</accession>
<dbReference type="InterPro" id="IPR009906">
    <property type="entry name" value="D-Glu_cyclase"/>
</dbReference>
<comment type="caution">
    <text evidence="3">The sequence shown here is derived from an EMBL/GenBank/DDBJ whole genome shotgun (WGS) entry which is preliminary data.</text>
</comment>
<dbReference type="NCBIfam" id="NF003969">
    <property type="entry name" value="PRK05463.1"/>
    <property type="match status" value="1"/>
</dbReference>
<dbReference type="PANTHER" id="PTHR32022:SF10">
    <property type="entry name" value="D-GLUTAMATE CYCLASE, MITOCHONDRIAL"/>
    <property type="match status" value="1"/>
</dbReference>
<dbReference type="EMBL" id="JACNJD010000143">
    <property type="protein sequence ID" value="MBC8176547.1"/>
    <property type="molecule type" value="Genomic_DNA"/>
</dbReference>
<dbReference type="PANTHER" id="PTHR32022">
    <property type="entry name" value="D-GLUTAMATE CYCLASE, MITOCHONDRIAL"/>
    <property type="match status" value="1"/>
</dbReference>
<protein>
    <submittedName>
        <fullName evidence="3">Putative hydro-lyase</fullName>
    </submittedName>
</protein>
<dbReference type="HAMAP" id="MF_01830">
    <property type="entry name" value="Hydro_lyase"/>
    <property type="match status" value="1"/>
</dbReference>
<dbReference type="FunFam" id="3.30.2040.10:FF:000001">
    <property type="entry name" value="D-glutamate cyclase, mitochondrial"/>
    <property type="match status" value="1"/>
</dbReference>
<name>A0A8J6MX87_9DELT</name>
<proteinExistence type="inferred from homology"/>
<dbReference type="SUPFAM" id="SSF160920">
    <property type="entry name" value="PSTPO5379-like"/>
    <property type="match status" value="1"/>
</dbReference>
<evidence type="ECO:0000256" key="2">
    <source>
        <dbReference type="ARBA" id="ARBA00023239"/>
    </source>
</evidence>
<dbReference type="InterPro" id="IPR038021">
    <property type="entry name" value="Putative_hydro-lyase"/>
</dbReference>
<dbReference type="GO" id="GO:0016829">
    <property type="term" value="F:lyase activity"/>
    <property type="evidence" value="ECO:0007669"/>
    <property type="project" value="UniProtKB-KW"/>
</dbReference>
<dbReference type="Pfam" id="PF07286">
    <property type="entry name" value="D-Glu_cyclase"/>
    <property type="match status" value="1"/>
</dbReference>
<dbReference type="AlphaFoldDB" id="A0A8J6MX87"/>
<evidence type="ECO:0000256" key="1">
    <source>
        <dbReference type="ARBA" id="ARBA00007896"/>
    </source>
</evidence>
<keyword evidence="2" id="KW-0456">Lyase</keyword>
<dbReference type="PIRSF" id="PIRSF029755">
    <property type="entry name" value="UCP029755"/>
    <property type="match status" value="1"/>
</dbReference>